<dbReference type="OrthoDB" id="10248186at2759"/>
<reference evidence="2 3" key="1">
    <citation type="journal article" date="2012" name="Proc. Natl. Acad. Sci. U.S.A.">
        <title>Gain and loss of multiple functionally related, horizontally transferred genes in the reduced genomes of two microsporidian parasites.</title>
        <authorList>
            <person name="Pombert J.-F."/>
            <person name="Selman M."/>
            <person name="Burki F."/>
            <person name="Bardell F.T."/>
            <person name="Farinelli L."/>
            <person name="Solter L.F."/>
            <person name="Whitman D.W."/>
            <person name="Weiss L.M."/>
            <person name="Corradi N."/>
            <person name="Keeling P.J."/>
        </authorList>
    </citation>
    <scope>NUCLEOTIDE SEQUENCE [LARGE SCALE GENOMIC DNA]</scope>
    <source>
        <strain evidence="2 3">SJ-2008</strain>
    </source>
</reference>
<evidence type="ECO:0000313" key="3">
    <source>
        <dbReference type="Proteomes" id="UP000010094"/>
    </source>
</evidence>
<dbReference type="Pfam" id="PF03660">
    <property type="entry name" value="PHF5"/>
    <property type="match status" value="1"/>
</dbReference>
<dbReference type="VEuPathDB" id="MicrosporidiaDB:EROM_081000"/>
<dbReference type="AlphaFoldDB" id="I7AFK7"/>
<evidence type="ECO:0000256" key="1">
    <source>
        <dbReference type="ARBA" id="ARBA00008626"/>
    </source>
</evidence>
<dbReference type="GO" id="GO:0000398">
    <property type="term" value="P:mRNA splicing, via spliceosome"/>
    <property type="evidence" value="ECO:0007669"/>
    <property type="project" value="InterPro"/>
</dbReference>
<accession>I7AFK7</accession>
<dbReference type="InterPro" id="IPR005345">
    <property type="entry name" value="PHF5"/>
</dbReference>
<comment type="similarity">
    <text evidence="1">Belongs to the PHF5 family.</text>
</comment>
<proteinExistence type="inferred from homology"/>
<dbReference type="EMBL" id="CP003525">
    <property type="protein sequence ID" value="AFN83515.1"/>
    <property type="molecule type" value="Genomic_DNA"/>
</dbReference>
<keyword evidence="3" id="KW-1185">Reference proteome</keyword>
<name>I7AFK7_ENCRO</name>
<dbReference type="Proteomes" id="UP000010094">
    <property type="component" value="Chromosome VIII"/>
</dbReference>
<protein>
    <submittedName>
        <fullName evidence="2">Uncharacterized protein</fullName>
    </submittedName>
</protein>
<sequence length="90" mass="10371">MYLHMKSRCGKISTGSVAMMCDKCSGRCYICGLDAGTSSRRIYICSVCFHSMYKDRCIVCKLKDPRNNAYCCRECWLLQKNHDRCPVLIQ</sequence>
<dbReference type="HOGENOM" id="CLU_2441450_0_0_1"/>
<dbReference type="GeneID" id="20521834"/>
<dbReference type="RefSeq" id="XP_009265012.1">
    <property type="nucleotide sequence ID" value="XM_009266737.1"/>
</dbReference>
<evidence type="ECO:0000313" key="2">
    <source>
        <dbReference type="EMBL" id="AFN83515.1"/>
    </source>
</evidence>
<dbReference type="PANTHER" id="PTHR13120">
    <property type="entry name" value="PHD FINGER-LIKE DOMAIN-CONTAINING PROTEIN 5A"/>
    <property type="match status" value="1"/>
</dbReference>
<organism evidence="2 3">
    <name type="scientific">Encephalitozoon romaleae (strain SJ-2008)</name>
    <name type="common">Microsporidian parasite</name>
    <dbReference type="NCBI Taxonomy" id="1178016"/>
    <lineage>
        <taxon>Eukaryota</taxon>
        <taxon>Fungi</taxon>
        <taxon>Fungi incertae sedis</taxon>
        <taxon>Microsporidia</taxon>
        <taxon>Unikaryonidae</taxon>
        <taxon>Encephalitozoon</taxon>
    </lineage>
</organism>
<dbReference type="KEGG" id="ero:EROM_081000"/>
<gene>
    <name evidence="2" type="ordered locus">EROM_081000</name>
</gene>